<reference evidence="1 2" key="1">
    <citation type="submission" date="2019-05" db="EMBL/GenBank/DDBJ databases">
        <title>Comparative genomics and metabolomics analyses of clavulanic acid producing Streptomyces species provides insight into specialized metabolism and evolution of beta-lactam biosynthetic gene clusters.</title>
        <authorList>
            <person name="Moore M.A."/>
            <person name="Cruz-Morales P."/>
            <person name="Barona Gomez F."/>
            <person name="Kapil T."/>
        </authorList>
    </citation>
    <scope>NUCLEOTIDE SEQUENCE [LARGE SCALE GENOMIC DNA]</scope>
    <source>
        <strain evidence="1 2">NRRL 5741</strain>
    </source>
</reference>
<comment type="caution">
    <text evidence="1">The sequence shown here is derived from an EMBL/GenBank/DDBJ whole genome shotgun (WGS) entry which is preliminary data.</text>
</comment>
<name>A0A646KLD7_STRJU</name>
<accession>A0A646KLD7</accession>
<dbReference type="RefSeq" id="WP_153524688.1">
    <property type="nucleotide sequence ID" value="NZ_JBEPDZ010000017.1"/>
</dbReference>
<dbReference type="EMBL" id="VCLA01000164">
    <property type="protein sequence ID" value="MQT03129.1"/>
    <property type="molecule type" value="Genomic_DNA"/>
</dbReference>
<dbReference type="Proteomes" id="UP000419138">
    <property type="component" value="Unassembled WGS sequence"/>
</dbReference>
<dbReference type="AlphaFoldDB" id="A0A646KLD7"/>
<gene>
    <name evidence="1" type="ORF">FF041_23950</name>
</gene>
<keyword evidence="2" id="KW-1185">Reference proteome</keyword>
<proteinExistence type="predicted"/>
<sequence length="80" mass="9075">MSDDRLRVTLATLAERWREIADSTESLAITTANRVLSEARYERARHIRRAADDIDTVLRTGRVPHDLMTTTELAQNGPAR</sequence>
<evidence type="ECO:0000313" key="1">
    <source>
        <dbReference type="EMBL" id="MQT03129.1"/>
    </source>
</evidence>
<evidence type="ECO:0000313" key="2">
    <source>
        <dbReference type="Proteomes" id="UP000419138"/>
    </source>
</evidence>
<protein>
    <submittedName>
        <fullName evidence="1">Uncharacterized protein</fullName>
    </submittedName>
</protein>
<organism evidence="1 2">
    <name type="scientific">Streptomyces jumonjinensis</name>
    <dbReference type="NCBI Taxonomy" id="1945"/>
    <lineage>
        <taxon>Bacteria</taxon>
        <taxon>Bacillati</taxon>
        <taxon>Actinomycetota</taxon>
        <taxon>Actinomycetes</taxon>
        <taxon>Kitasatosporales</taxon>
        <taxon>Streptomycetaceae</taxon>
        <taxon>Streptomyces</taxon>
    </lineage>
</organism>